<sequence>MSTHCHESQSTSGRHGLPFHDTTVLHPVLTLAGDCLLPEILASIPNAFSQIDQKWICYRRNFFAVQCSVTFRNGVANGPFFLSSDGFPELIQQFAVSIKAKTVWADADVILKPVNSIKDETASTSNEEREAQDLIVQHTSKRDKATMSIPGRHLIAPSPNHGIGTDGTYTSAFHVYGALDSLHSGMIGAFPSFGSPGTNSIPTCYTFDRLQFRKSTAHNGKRHKMQERFIVVVELSANIGMFGDENWVVIATKDSDRIMARGRSPGHFKEDESPDSEPSMDPDRETGHGTDGHEVQATTGPPILP</sequence>
<dbReference type="PANTHER" id="PTHR35144">
    <property type="entry name" value="MEIOSIS-SPECIFIC TRANSCRIPTION FACTOR NDT80"/>
    <property type="match status" value="1"/>
</dbReference>
<feature type="DNA-binding region" description="NDT80" evidence="2">
    <location>
        <begin position="1"/>
        <end position="272"/>
    </location>
</feature>
<reference evidence="5 6" key="1">
    <citation type="submission" date="2016-04" db="EMBL/GenBank/DDBJ databases">
        <title>Draft genome of Fonsecaea erecta CBS 125763.</title>
        <authorList>
            <person name="Weiss V.A."/>
            <person name="Vicente V.A."/>
            <person name="Raittz R.T."/>
            <person name="Moreno L.F."/>
            <person name="De Souza E.M."/>
            <person name="Pedrosa F.O."/>
            <person name="Steffens M.B."/>
            <person name="Faoro H."/>
            <person name="Tadra-Sfeir M.Z."/>
            <person name="Najafzadeh M.J."/>
            <person name="Felipe M.S."/>
            <person name="Teixeira M."/>
            <person name="Sun J."/>
            <person name="Xi L."/>
            <person name="Gomes R."/>
            <person name="De Azevedo C.M."/>
            <person name="Salgado C.G."/>
            <person name="Da Silva M.B."/>
            <person name="Nascimento M.F."/>
            <person name="Queiroz-Telles F."/>
            <person name="Attili D.S."/>
            <person name="Gorbushina A."/>
        </authorList>
    </citation>
    <scope>NUCLEOTIDE SEQUENCE [LARGE SCALE GENOMIC DNA]</scope>
    <source>
        <strain evidence="5 6">CBS 125763</strain>
    </source>
</reference>
<feature type="region of interest" description="Disordered" evidence="3">
    <location>
        <begin position="260"/>
        <end position="305"/>
    </location>
</feature>
<dbReference type="Gene3D" id="2.60.40.1390">
    <property type="entry name" value="NDT80 DNA-binding domain"/>
    <property type="match status" value="1"/>
</dbReference>
<dbReference type="Proteomes" id="UP000078343">
    <property type="component" value="Unassembled WGS sequence"/>
</dbReference>
<organism evidence="5 6">
    <name type="scientific">Fonsecaea erecta</name>
    <dbReference type="NCBI Taxonomy" id="1367422"/>
    <lineage>
        <taxon>Eukaryota</taxon>
        <taxon>Fungi</taxon>
        <taxon>Dikarya</taxon>
        <taxon>Ascomycota</taxon>
        <taxon>Pezizomycotina</taxon>
        <taxon>Eurotiomycetes</taxon>
        <taxon>Chaetothyriomycetidae</taxon>
        <taxon>Chaetothyriales</taxon>
        <taxon>Herpotrichiellaceae</taxon>
        <taxon>Fonsecaea</taxon>
    </lineage>
</organism>
<gene>
    <name evidence="5" type="ORF">AYL99_11695</name>
</gene>
<dbReference type="GeneID" id="30015863"/>
<evidence type="ECO:0000256" key="2">
    <source>
        <dbReference type="PROSITE-ProRule" id="PRU00850"/>
    </source>
</evidence>
<feature type="compositionally biased region" description="Basic and acidic residues" evidence="3">
    <location>
        <begin position="281"/>
        <end position="294"/>
    </location>
</feature>
<dbReference type="SUPFAM" id="SSF49417">
    <property type="entry name" value="p53-like transcription factors"/>
    <property type="match status" value="1"/>
</dbReference>
<dbReference type="GO" id="GO:0003700">
    <property type="term" value="F:DNA-binding transcription factor activity"/>
    <property type="evidence" value="ECO:0007669"/>
    <property type="project" value="UniProtKB-UniRule"/>
</dbReference>
<evidence type="ECO:0000313" key="5">
    <source>
        <dbReference type="EMBL" id="OAP54160.1"/>
    </source>
</evidence>
<proteinExistence type="predicted"/>
<dbReference type="InterPro" id="IPR008967">
    <property type="entry name" value="p53-like_TF_DNA-bd_sf"/>
</dbReference>
<dbReference type="InterPro" id="IPR052605">
    <property type="entry name" value="Fungal_trans_regulator"/>
</dbReference>
<comment type="caution">
    <text evidence="5">The sequence shown here is derived from an EMBL/GenBank/DDBJ whole genome shotgun (WGS) entry which is preliminary data.</text>
</comment>
<evidence type="ECO:0000259" key="4">
    <source>
        <dbReference type="PROSITE" id="PS51517"/>
    </source>
</evidence>
<dbReference type="RefSeq" id="XP_018687527.1">
    <property type="nucleotide sequence ID" value="XM_018843200.1"/>
</dbReference>
<protein>
    <recommendedName>
        <fullName evidence="4">NDT80 domain-containing protein</fullName>
    </recommendedName>
</protein>
<keyword evidence="6" id="KW-1185">Reference proteome</keyword>
<dbReference type="PROSITE" id="PS51517">
    <property type="entry name" value="NDT80"/>
    <property type="match status" value="1"/>
</dbReference>
<dbReference type="GO" id="GO:0003677">
    <property type="term" value="F:DNA binding"/>
    <property type="evidence" value="ECO:0007669"/>
    <property type="project" value="UniProtKB-KW"/>
</dbReference>
<evidence type="ECO:0000256" key="3">
    <source>
        <dbReference type="SAM" id="MobiDB-lite"/>
    </source>
</evidence>
<accession>A0A178Z318</accession>
<feature type="domain" description="NDT80" evidence="4">
    <location>
        <begin position="1"/>
        <end position="272"/>
    </location>
</feature>
<name>A0A178Z318_9EURO</name>
<evidence type="ECO:0000313" key="6">
    <source>
        <dbReference type="Proteomes" id="UP000078343"/>
    </source>
</evidence>
<dbReference type="GO" id="GO:0045944">
    <property type="term" value="P:positive regulation of transcription by RNA polymerase II"/>
    <property type="evidence" value="ECO:0007669"/>
    <property type="project" value="TreeGrafter"/>
</dbReference>
<dbReference type="InterPro" id="IPR024061">
    <property type="entry name" value="NDT80_DNA-bd_dom"/>
</dbReference>
<keyword evidence="1 2" id="KW-0238">DNA-binding</keyword>
<dbReference type="OrthoDB" id="2288358at2759"/>
<dbReference type="AlphaFoldDB" id="A0A178Z318"/>
<evidence type="ECO:0000256" key="1">
    <source>
        <dbReference type="ARBA" id="ARBA00023125"/>
    </source>
</evidence>
<dbReference type="PANTHER" id="PTHR35144:SF2">
    <property type="entry name" value="MEIOSIS-SPECIFIC TRANSCRIPTION FACTOR NDT80"/>
    <property type="match status" value="1"/>
</dbReference>
<dbReference type="GO" id="GO:0000228">
    <property type="term" value="C:nuclear chromosome"/>
    <property type="evidence" value="ECO:0007669"/>
    <property type="project" value="TreeGrafter"/>
</dbReference>
<dbReference type="InterPro" id="IPR037141">
    <property type="entry name" value="NDT80_DNA-bd_dom_sf"/>
</dbReference>
<dbReference type="EMBL" id="LVYI01000015">
    <property type="protein sequence ID" value="OAP54160.1"/>
    <property type="molecule type" value="Genomic_DNA"/>
</dbReference>
<dbReference type="Pfam" id="PF05224">
    <property type="entry name" value="NDT80_PhoG"/>
    <property type="match status" value="1"/>
</dbReference>
<dbReference type="GO" id="GO:0051321">
    <property type="term" value="P:meiotic cell cycle"/>
    <property type="evidence" value="ECO:0007669"/>
    <property type="project" value="TreeGrafter"/>
</dbReference>